<dbReference type="STRING" id="44010.AWC00_08965"/>
<proteinExistence type="predicted"/>
<reference evidence="1 2" key="1">
    <citation type="journal article" date="2019" name="Emerg. Microbes Infect.">
        <title>Comprehensive subspecies identification of 175 nontuberculous mycobacteria species based on 7547 genomic profiles.</title>
        <authorList>
            <person name="Matsumoto Y."/>
            <person name="Kinjo T."/>
            <person name="Motooka D."/>
            <person name="Nabeya D."/>
            <person name="Jung N."/>
            <person name="Uechi K."/>
            <person name="Horii T."/>
            <person name="Iida T."/>
            <person name="Fujita J."/>
            <person name="Nakamura S."/>
        </authorList>
    </citation>
    <scope>NUCLEOTIDE SEQUENCE [LARGE SCALE GENOMIC DNA]</scope>
    <source>
        <strain evidence="1 2">JCM 14738</strain>
    </source>
</reference>
<dbReference type="EMBL" id="AP022613">
    <property type="protein sequence ID" value="BBZ38272.1"/>
    <property type="molecule type" value="Genomic_DNA"/>
</dbReference>
<dbReference type="Proteomes" id="UP000467385">
    <property type="component" value="Chromosome"/>
</dbReference>
<sequence>MGPFDGGRQRAQQRAVELEAYHALWNLWHASRRTAVGLSNWESACDMLQTYYTVAHARRDSEVCAMRIRYLEISEPLPRLADFVNAPPYRVPDAPRQLAQATFQFRLARQRHPERERHRLRELETTKALLRAVRSAEARAETARRREWQQSRWPKGVVLPSEIYNLDSLEAQVRLQNAKIEAQVRALTNLLRNELPQQIEPHTGDAAGIAAHVETVLTAMSLPQWITPVARARYANRTRQLMLEYELPTVEVVPRVKAYRYDKSRERVVATARPASQRNALYASVIAQLALLAMATITKCDGARHIDTVVFNGVVDAVDPQSGQRIRPCLIAARVTANALAGIDLHDADPSACLRRLSATVSDNPTDLAPVRPLS</sequence>
<gene>
    <name evidence="1" type="ORF">MCNS_13350</name>
</gene>
<evidence type="ECO:0000313" key="2">
    <source>
        <dbReference type="Proteomes" id="UP000467385"/>
    </source>
</evidence>
<organism evidence="1 2">
    <name type="scientific">Mycobacterium conspicuum</name>
    <dbReference type="NCBI Taxonomy" id="44010"/>
    <lineage>
        <taxon>Bacteria</taxon>
        <taxon>Bacillati</taxon>
        <taxon>Actinomycetota</taxon>
        <taxon>Actinomycetes</taxon>
        <taxon>Mycobacteriales</taxon>
        <taxon>Mycobacteriaceae</taxon>
        <taxon>Mycobacterium</taxon>
    </lineage>
</organism>
<dbReference type="RefSeq" id="WP_085232294.1">
    <property type="nucleotide sequence ID" value="NZ_AP022613.1"/>
</dbReference>
<name>A0A1X1TGZ9_9MYCO</name>
<dbReference type="OrthoDB" id="3206608at2"/>
<accession>A0A1X1TGZ9</accession>
<evidence type="ECO:0000313" key="1">
    <source>
        <dbReference type="EMBL" id="BBZ38272.1"/>
    </source>
</evidence>
<keyword evidence="2" id="KW-1185">Reference proteome</keyword>
<dbReference type="AlphaFoldDB" id="A0A1X1TGZ9"/>
<protein>
    <submittedName>
        <fullName evidence="1">Uncharacterized protein</fullName>
    </submittedName>
</protein>